<evidence type="ECO:0000313" key="1">
    <source>
        <dbReference type="EMBL" id="THC96553.1"/>
    </source>
</evidence>
<organism evidence="1 2">
    <name type="scientific">Aspergillus tanneri</name>
    <dbReference type="NCBI Taxonomy" id="1220188"/>
    <lineage>
        <taxon>Eukaryota</taxon>
        <taxon>Fungi</taxon>
        <taxon>Dikarya</taxon>
        <taxon>Ascomycota</taxon>
        <taxon>Pezizomycotina</taxon>
        <taxon>Eurotiomycetes</taxon>
        <taxon>Eurotiomycetidae</taxon>
        <taxon>Eurotiales</taxon>
        <taxon>Aspergillaceae</taxon>
        <taxon>Aspergillus</taxon>
        <taxon>Aspergillus subgen. Circumdati</taxon>
    </lineage>
</organism>
<accession>A0A4S3JM40</accession>
<proteinExistence type="predicted"/>
<dbReference type="EMBL" id="SOSA01000108">
    <property type="protein sequence ID" value="THC96553.1"/>
    <property type="molecule type" value="Genomic_DNA"/>
</dbReference>
<sequence length="49" mass="5918">MSWRVKKNDFRLTHWSALRDLKTSLIIFVRYFDSIDIWIFALAVAETSR</sequence>
<name>A0A4S3JM40_9EURO</name>
<dbReference type="AlphaFoldDB" id="A0A4S3JM40"/>
<keyword evidence="2" id="KW-1185">Reference proteome</keyword>
<dbReference type="Proteomes" id="UP000308092">
    <property type="component" value="Unassembled WGS sequence"/>
</dbReference>
<dbReference type="VEuPathDB" id="FungiDB:EYZ11_003945"/>
<gene>
    <name evidence="1" type="ORF">EYZ11_003945</name>
</gene>
<evidence type="ECO:0000313" key="2">
    <source>
        <dbReference type="Proteomes" id="UP000308092"/>
    </source>
</evidence>
<comment type="caution">
    <text evidence="1">The sequence shown here is derived from an EMBL/GenBank/DDBJ whole genome shotgun (WGS) entry which is preliminary data.</text>
</comment>
<reference evidence="1 2" key="1">
    <citation type="submission" date="2019-03" db="EMBL/GenBank/DDBJ databases">
        <title>The genome sequence of a newly discovered highly antifungal drug resistant Aspergillus species, Aspergillus tanneri NIH 1004.</title>
        <authorList>
            <person name="Mounaud S."/>
            <person name="Singh I."/>
            <person name="Joardar V."/>
            <person name="Pakala S."/>
            <person name="Pakala S."/>
            <person name="Venepally P."/>
            <person name="Hoover J."/>
            <person name="Nierman W."/>
            <person name="Chung J."/>
            <person name="Losada L."/>
        </authorList>
    </citation>
    <scope>NUCLEOTIDE SEQUENCE [LARGE SCALE GENOMIC DNA]</scope>
    <source>
        <strain evidence="1 2">NIH1004</strain>
    </source>
</reference>
<protein>
    <submittedName>
        <fullName evidence="1">Uncharacterized protein</fullName>
    </submittedName>
</protein>